<keyword evidence="6" id="KW-0539">Nucleus</keyword>
<keyword evidence="5" id="KW-0862">Zinc</keyword>
<keyword evidence="2" id="KW-0479">Metal-binding</keyword>
<evidence type="ECO:0000256" key="8">
    <source>
        <dbReference type="SAM" id="MobiDB-lite"/>
    </source>
</evidence>
<feature type="domain" description="C2H2-type" evidence="9">
    <location>
        <begin position="418"/>
        <end position="440"/>
    </location>
</feature>
<evidence type="ECO:0000256" key="5">
    <source>
        <dbReference type="ARBA" id="ARBA00022833"/>
    </source>
</evidence>
<dbReference type="InterPro" id="IPR050888">
    <property type="entry name" value="ZnF_C2H2-type_TF"/>
</dbReference>
<feature type="compositionally biased region" description="Acidic residues" evidence="8">
    <location>
        <begin position="388"/>
        <end position="398"/>
    </location>
</feature>
<evidence type="ECO:0000256" key="1">
    <source>
        <dbReference type="ARBA" id="ARBA00004123"/>
    </source>
</evidence>
<evidence type="ECO:0000256" key="7">
    <source>
        <dbReference type="PROSITE-ProRule" id="PRU00042"/>
    </source>
</evidence>
<evidence type="ECO:0000256" key="3">
    <source>
        <dbReference type="ARBA" id="ARBA00022737"/>
    </source>
</evidence>
<evidence type="ECO:0000259" key="9">
    <source>
        <dbReference type="PROSITE" id="PS50157"/>
    </source>
</evidence>
<dbReference type="AlphaFoldDB" id="A0A7R9FWG7"/>
<sequence>MWHHVKTLYKCGKCQAACLSINELHVHMANAHKGIFEKQTYKLCTLCSDTLITLPNIATHIKQHAFGRQCLIYVYQCSTCKRVFHSKTVLSTHIDLCKRQMPQLKQNKLKMTQQYVAIKSPLVSKLNGISPNLVRLPIQSNKSFKVLNILDAARKSVFQRTILPKSLLKPTVQIIPSIVRDQTTLPRTFLNASRIVTPSTTSSTCNTTLETKETFETKIIMNVPPEVSLNTESAPTSTKETDESQVFFPALSNGSEILEKDPLSLDDVSGTENPSSVVKQENNVCENCGQAFNPSGDITELPLCCAACTSTALRKDLDDSTTQKRPLNGSVLSTVIKSPTATFNNPRSKLWRVKPLQGPQKNHLFLEHTIRDFDSYVAEKDCVIPELSSDDMSDDESDTSQSESDSGINVESENLQENKCRVCKEMFDSDLELKQHFRTHGMAFLRMTQQGKK</sequence>
<dbReference type="GO" id="GO:0005634">
    <property type="term" value="C:nucleus"/>
    <property type="evidence" value="ECO:0007669"/>
    <property type="project" value="UniProtKB-SubCell"/>
</dbReference>
<dbReference type="SMART" id="SM00355">
    <property type="entry name" value="ZnF_C2H2"/>
    <property type="match status" value="4"/>
</dbReference>
<reference evidence="10" key="1">
    <citation type="submission" date="2020-11" db="EMBL/GenBank/DDBJ databases">
        <authorList>
            <person name="Tran Van P."/>
        </authorList>
    </citation>
    <scope>NUCLEOTIDE SEQUENCE</scope>
</reference>
<evidence type="ECO:0000256" key="4">
    <source>
        <dbReference type="ARBA" id="ARBA00022771"/>
    </source>
</evidence>
<name>A0A7R9FWG7_TIMSH</name>
<protein>
    <recommendedName>
        <fullName evidence="9">C2H2-type domain-containing protein</fullName>
    </recommendedName>
</protein>
<dbReference type="Gene3D" id="3.30.160.60">
    <property type="entry name" value="Classic Zinc Finger"/>
    <property type="match status" value="1"/>
</dbReference>
<comment type="subcellular location">
    <subcellularLocation>
        <location evidence="1">Nucleus</location>
    </subcellularLocation>
</comment>
<keyword evidence="4 7" id="KW-0863">Zinc-finger</keyword>
<proteinExistence type="predicted"/>
<evidence type="ECO:0000256" key="6">
    <source>
        <dbReference type="ARBA" id="ARBA00023242"/>
    </source>
</evidence>
<feature type="domain" description="C2H2-type" evidence="9">
    <location>
        <begin position="75"/>
        <end position="102"/>
    </location>
</feature>
<evidence type="ECO:0000256" key="2">
    <source>
        <dbReference type="ARBA" id="ARBA00022723"/>
    </source>
</evidence>
<dbReference type="PANTHER" id="PTHR24406">
    <property type="entry name" value="TRANSCRIPTIONAL REPRESSOR CTCFL-RELATED"/>
    <property type="match status" value="1"/>
</dbReference>
<gene>
    <name evidence="10" type="ORF">TSIB3V08_LOCUS2199</name>
</gene>
<dbReference type="EMBL" id="OC000649">
    <property type="protein sequence ID" value="CAD7257954.1"/>
    <property type="molecule type" value="Genomic_DNA"/>
</dbReference>
<organism evidence="10">
    <name type="scientific">Timema shepardi</name>
    <name type="common">Walking stick</name>
    <dbReference type="NCBI Taxonomy" id="629360"/>
    <lineage>
        <taxon>Eukaryota</taxon>
        <taxon>Metazoa</taxon>
        <taxon>Ecdysozoa</taxon>
        <taxon>Arthropoda</taxon>
        <taxon>Hexapoda</taxon>
        <taxon>Insecta</taxon>
        <taxon>Pterygota</taxon>
        <taxon>Neoptera</taxon>
        <taxon>Polyneoptera</taxon>
        <taxon>Phasmatodea</taxon>
        <taxon>Timematodea</taxon>
        <taxon>Timematoidea</taxon>
        <taxon>Timematidae</taxon>
        <taxon>Timema</taxon>
    </lineage>
</organism>
<keyword evidence="3" id="KW-0677">Repeat</keyword>
<dbReference type="PROSITE" id="PS50157">
    <property type="entry name" value="ZINC_FINGER_C2H2_2"/>
    <property type="match status" value="2"/>
</dbReference>
<dbReference type="PROSITE" id="PS00028">
    <property type="entry name" value="ZINC_FINGER_C2H2_1"/>
    <property type="match status" value="2"/>
</dbReference>
<dbReference type="InterPro" id="IPR013087">
    <property type="entry name" value="Znf_C2H2_type"/>
</dbReference>
<feature type="region of interest" description="Disordered" evidence="8">
    <location>
        <begin position="387"/>
        <end position="413"/>
    </location>
</feature>
<dbReference type="GO" id="GO:0008270">
    <property type="term" value="F:zinc ion binding"/>
    <property type="evidence" value="ECO:0007669"/>
    <property type="project" value="UniProtKB-KW"/>
</dbReference>
<evidence type="ECO:0000313" key="10">
    <source>
        <dbReference type="EMBL" id="CAD7257954.1"/>
    </source>
</evidence>
<accession>A0A7R9FWG7</accession>